<reference evidence="2 3" key="1">
    <citation type="submission" date="2018-05" db="EMBL/GenBank/DDBJ databases">
        <title>Paenibacillus flagellatus sp. nov., isolated from selenium mineral soil.</title>
        <authorList>
            <person name="Dai X."/>
        </authorList>
    </citation>
    <scope>NUCLEOTIDE SEQUENCE [LARGE SCALE GENOMIC DNA]</scope>
    <source>
        <strain evidence="2 3">DXL2</strain>
    </source>
</reference>
<dbReference type="SUPFAM" id="SSF48498">
    <property type="entry name" value="Tetracyclin repressor-like, C-terminal domain"/>
    <property type="match status" value="1"/>
</dbReference>
<feature type="compositionally biased region" description="Basic and acidic residues" evidence="1">
    <location>
        <begin position="10"/>
        <end position="22"/>
    </location>
</feature>
<dbReference type="Gene3D" id="1.10.357.10">
    <property type="entry name" value="Tetracycline Repressor, domain 2"/>
    <property type="match status" value="1"/>
</dbReference>
<dbReference type="EMBL" id="QJVJ01000011">
    <property type="protein sequence ID" value="PYI51923.1"/>
    <property type="molecule type" value="Genomic_DNA"/>
</dbReference>
<comment type="caution">
    <text evidence="2">The sequence shown here is derived from an EMBL/GenBank/DDBJ whole genome shotgun (WGS) entry which is preliminary data.</text>
</comment>
<dbReference type="AlphaFoldDB" id="A0A2V5K2X9"/>
<proteinExistence type="predicted"/>
<dbReference type="InterPro" id="IPR036271">
    <property type="entry name" value="Tet_transcr_reg_TetR-rel_C_sf"/>
</dbReference>
<feature type="region of interest" description="Disordered" evidence="1">
    <location>
        <begin position="1"/>
        <end position="22"/>
    </location>
</feature>
<keyword evidence="3" id="KW-1185">Reference proteome</keyword>
<sequence>MVRSAVSRNEGPHRANEAVESYLRGEQERGGIARGANPRAAADMLLGTCFQQAFQTRFLDRELSLQERLGFVRLLLDTLSQGLEIELTEG</sequence>
<dbReference type="Proteomes" id="UP000247476">
    <property type="component" value="Unassembled WGS sequence"/>
</dbReference>
<evidence type="ECO:0000313" key="3">
    <source>
        <dbReference type="Proteomes" id="UP000247476"/>
    </source>
</evidence>
<organism evidence="2 3">
    <name type="scientific">Paenibacillus flagellatus</name>
    <dbReference type="NCBI Taxonomy" id="2211139"/>
    <lineage>
        <taxon>Bacteria</taxon>
        <taxon>Bacillati</taxon>
        <taxon>Bacillota</taxon>
        <taxon>Bacilli</taxon>
        <taxon>Bacillales</taxon>
        <taxon>Paenibacillaceae</taxon>
        <taxon>Paenibacillus</taxon>
    </lineage>
</organism>
<evidence type="ECO:0000256" key="1">
    <source>
        <dbReference type="SAM" id="MobiDB-lite"/>
    </source>
</evidence>
<name>A0A2V5K2X9_9BACL</name>
<evidence type="ECO:0000313" key="2">
    <source>
        <dbReference type="EMBL" id="PYI51923.1"/>
    </source>
</evidence>
<protein>
    <submittedName>
        <fullName evidence="2">TetR family transcriptional regulator</fullName>
    </submittedName>
</protein>
<gene>
    <name evidence="2" type="ORF">DLM86_23735</name>
</gene>
<accession>A0A2V5K2X9</accession>